<dbReference type="PROSITE" id="PS00134">
    <property type="entry name" value="TRYPSIN_HIS"/>
    <property type="match status" value="1"/>
</dbReference>
<protein>
    <submittedName>
        <fullName evidence="3">Trypsin-like serine protease</fullName>
        <ecNumber evidence="3">3.4.21.-</ecNumber>
    </submittedName>
</protein>
<dbReference type="PRINTS" id="PR00722">
    <property type="entry name" value="CHYMOTRYPSIN"/>
</dbReference>
<organism evidence="3 4">
    <name type="scientific">Polyangium jinanense</name>
    <dbReference type="NCBI Taxonomy" id="2829994"/>
    <lineage>
        <taxon>Bacteria</taxon>
        <taxon>Pseudomonadati</taxon>
        <taxon>Myxococcota</taxon>
        <taxon>Polyangia</taxon>
        <taxon>Polyangiales</taxon>
        <taxon>Polyangiaceae</taxon>
        <taxon>Polyangium</taxon>
    </lineage>
</organism>
<dbReference type="InterPro" id="IPR001254">
    <property type="entry name" value="Trypsin_dom"/>
</dbReference>
<evidence type="ECO:0000313" key="4">
    <source>
        <dbReference type="Proteomes" id="UP001151081"/>
    </source>
</evidence>
<evidence type="ECO:0000313" key="3">
    <source>
        <dbReference type="EMBL" id="MDC3987902.1"/>
    </source>
</evidence>
<gene>
    <name evidence="3" type="ORF">KEG57_45980</name>
</gene>
<dbReference type="AlphaFoldDB" id="A0A9X3XCP7"/>
<dbReference type="InterPro" id="IPR051333">
    <property type="entry name" value="CLIP_Serine_Protease"/>
</dbReference>
<dbReference type="PROSITE" id="PS51257">
    <property type="entry name" value="PROKAR_LIPOPROTEIN"/>
    <property type="match status" value="1"/>
</dbReference>
<dbReference type="GO" id="GO:0004252">
    <property type="term" value="F:serine-type endopeptidase activity"/>
    <property type="evidence" value="ECO:0007669"/>
    <property type="project" value="InterPro"/>
</dbReference>
<dbReference type="EC" id="3.4.21.-" evidence="3"/>
<dbReference type="Proteomes" id="UP001151081">
    <property type="component" value="Unassembled WGS sequence"/>
</dbReference>
<reference evidence="3 4" key="1">
    <citation type="submission" date="2021-04" db="EMBL/GenBank/DDBJ databases">
        <title>Genome analysis of Polyangium sp.</title>
        <authorList>
            <person name="Li Y."/>
            <person name="Wang J."/>
        </authorList>
    </citation>
    <scope>NUCLEOTIDE SEQUENCE [LARGE SCALE GENOMIC DNA]</scope>
    <source>
        <strain evidence="3 4">SDU14</strain>
    </source>
</reference>
<evidence type="ECO:0000259" key="2">
    <source>
        <dbReference type="PROSITE" id="PS50240"/>
    </source>
</evidence>
<sequence>MTHQRSQRFAPYRRMCGATLMALALTAALGSGCAEGELRDVNEEATAEAEHAIKNGTVWDPWTQNTQTWTRNVVRLPGCTGTLLNREWVLTAGHCFPDGTGTDPATITARLTEDDGSVTSSVGVELLFHPQTAAGVDVALLRLANPIDPGNASLPLYTGTTASLIGDTVFCAGYGAINSGAACSASMPCPAGQYCHDWGVCLTPTDGNLRTASFSIIEDPIDPVMWYRFQVPNALGQMELPGDSGSSCWNGSGLTGVMKAGNTTNYNRQTSVEAFRDWVNGIVNPTVVKQVNQAGTYCRPVGSALVDHGSDGEAFNSSVWSGQVVCPMQRPGGEDGYPNVVDVPRLFVLDRHASQDVCCKLQSKNPTGTHIETTTVCSSGASADYQTLQLPSLYDPYTWSQFSLNCTLPGSAALGLSGIQGYRSRQSMR</sequence>
<dbReference type="InterPro" id="IPR018114">
    <property type="entry name" value="TRYPSIN_HIS"/>
</dbReference>
<dbReference type="RefSeq" id="WP_272427456.1">
    <property type="nucleotide sequence ID" value="NZ_JAGTJJ010000060.1"/>
</dbReference>
<keyword evidence="1" id="KW-0732">Signal</keyword>
<dbReference type="SUPFAM" id="SSF50494">
    <property type="entry name" value="Trypsin-like serine proteases"/>
    <property type="match status" value="1"/>
</dbReference>
<keyword evidence="3" id="KW-0378">Hydrolase</keyword>
<dbReference type="PANTHER" id="PTHR24260:SF136">
    <property type="entry name" value="GH08193P-RELATED"/>
    <property type="match status" value="1"/>
</dbReference>
<dbReference type="EMBL" id="JAGTJJ010000060">
    <property type="protein sequence ID" value="MDC3987902.1"/>
    <property type="molecule type" value="Genomic_DNA"/>
</dbReference>
<feature type="domain" description="Peptidase S1" evidence="2">
    <location>
        <begin position="53"/>
        <end position="284"/>
    </location>
</feature>
<dbReference type="PROSITE" id="PS50240">
    <property type="entry name" value="TRYPSIN_DOM"/>
    <property type="match status" value="1"/>
</dbReference>
<dbReference type="InterPro" id="IPR001314">
    <property type="entry name" value="Peptidase_S1A"/>
</dbReference>
<keyword evidence="3" id="KW-0645">Protease</keyword>
<keyword evidence="4" id="KW-1185">Reference proteome</keyword>
<dbReference type="InterPro" id="IPR009003">
    <property type="entry name" value="Peptidase_S1_PA"/>
</dbReference>
<dbReference type="Gene3D" id="2.40.10.10">
    <property type="entry name" value="Trypsin-like serine proteases"/>
    <property type="match status" value="1"/>
</dbReference>
<dbReference type="Pfam" id="PF00089">
    <property type="entry name" value="Trypsin"/>
    <property type="match status" value="1"/>
</dbReference>
<dbReference type="PANTHER" id="PTHR24260">
    <property type="match status" value="1"/>
</dbReference>
<feature type="signal peptide" evidence="1">
    <location>
        <begin position="1"/>
        <end position="33"/>
    </location>
</feature>
<proteinExistence type="predicted"/>
<name>A0A9X3XCP7_9BACT</name>
<accession>A0A9X3XCP7</accession>
<dbReference type="SMART" id="SM00020">
    <property type="entry name" value="Tryp_SPc"/>
    <property type="match status" value="1"/>
</dbReference>
<dbReference type="InterPro" id="IPR043504">
    <property type="entry name" value="Peptidase_S1_PA_chymotrypsin"/>
</dbReference>
<feature type="chain" id="PRO_5040963007" evidence="1">
    <location>
        <begin position="34"/>
        <end position="429"/>
    </location>
</feature>
<comment type="caution">
    <text evidence="3">The sequence shown here is derived from an EMBL/GenBank/DDBJ whole genome shotgun (WGS) entry which is preliminary data.</text>
</comment>
<evidence type="ECO:0000256" key="1">
    <source>
        <dbReference type="SAM" id="SignalP"/>
    </source>
</evidence>
<dbReference type="GO" id="GO:0006508">
    <property type="term" value="P:proteolysis"/>
    <property type="evidence" value="ECO:0007669"/>
    <property type="project" value="UniProtKB-KW"/>
</dbReference>